<proteinExistence type="predicted"/>
<dbReference type="SUPFAM" id="SSF82866">
    <property type="entry name" value="Multidrug efflux transporter AcrB transmembrane domain"/>
    <property type="match status" value="1"/>
</dbReference>
<feature type="transmembrane region" description="Helical" evidence="7">
    <location>
        <begin position="166"/>
        <end position="192"/>
    </location>
</feature>
<dbReference type="PANTHER" id="PTHR33406">
    <property type="entry name" value="MEMBRANE PROTEIN MJ1562-RELATED"/>
    <property type="match status" value="1"/>
</dbReference>
<gene>
    <name evidence="9" type="ORF">G3I70_15375</name>
</gene>
<dbReference type="Gene3D" id="1.20.1640.10">
    <property type="entry name" value="Multidrug efflux transporter AcrB transmembrane domain"/>
    <property type="match status" value="1"/>
</dbReference>
<feature type="region of interest" description="Disordered" evidence="6">
    <location>
        <begin position="223"/>
        <end position="271"/>
    </location>
</feature>
<keyword evidence="2" id="KW-1003">Cell membrane</keyword>
<dbReference type="Proteomes" id="UP000475532">
    <property type="component" value="Unassembled WGS sequence"/>
</dbReference>
<keyword evidence="3 7" id="KW-0812">Transmembrane</keyword>
<dbReference type="AlphaFoldDB" id="A0A6L9QFN8"/>
<dbReference type="InterPro" id="IPR050545">
    <property type="entry name" value="Mycobact_MmpL"/>
</dbReference>
<dbReference type="InterPro" id="IPR004869">
    <property type="entry name" value="MMPL_dom"/>
</dbReference>
<evidence type="ECO:0000256" key="2">
    <source>
        <dbReference type="ARBA" id="ARBA00022475"/>
    </source>
</evidence>
<comment type="subcellular location">
    <subcellularLocation>
        <location evidence="1">Cell membrane</location>
        <topology evidence="1">Multi-pass membrane protein</topology>
    </subcellularLocation>
</comment>
<evidence type="ECO:0000256" key="5">
    <source>
        <dbReference type="ARBA" id="ARBA00023136"/>
    </source>
</evidence>
<evidence type="ECO:0000256" key="3">
    <source>
        <dbReference type="ARBA" id="ARBA00022692"/>
    </source>
</evidence>
<dbReference type="Pfam" id="PF03176">
    <property type="entry name" value="MMPL"/>
    <property type="match status" value="1"/>
</dbReference>
<comment type="caution">
    <text evidence="9">The sequence shown here is derived from an EMBL/GenBank/DDBJ whole genome shotgun (WGS) entry which is preliminary data.</text>
</comment>
<feature type="transmembrane region" description="Helical" evidence="7">
    <location>
        <begin position="90"/>
        <end position="109"/>
    </location>
</feature>
<evidence type="ECO:0000313" key="9">
    <source>
        <dbReference type="EMBL" id="NEA23858.1"/>
    </source>
</evidence>
<sequence>MQDALDGPATGALAVYVTGSSPLSARGRRIGGPRPGPRRVHRLPIALLVLIIAFGSLGAAGLPLLAGVAALVTAFGVLGTASKLTSFDVFVQAVFTMIGLALGLDYCLFTVTRQRADLAAHPGRAIADTGGATIATAGKAVLFSGSTVLISVAGLLLVRTPVFRTMAIGVMVAVAVMLAITLTLLPAVLALLGERINRLAVPGDAACGRWELRFALAALDGPGHAPPGAHRRRRDTGPAPGRRDPDPGGGDPAPAAPPPRTGPVSSAWPTG</sequence>
<protein>
    <submittedName>
        <fullName evidence="9">MMPL family transporter</fullName>
    </submittedName>
</protein>
<feature type="transmembrane region" description="Helical" evidence="7">
    <location>
        <begin position="140"/>
        <end position="160"/>
    </location>
</feature>
<feature type="domain" description="Membrane transport protein MMPL" evidence="8">
    <location>
        <begin position="9"/>
        <end position="198"/>
    </location>
</feature>
<feature type="transmembrane region" description="Helical" evidence="7">
    <location>
        <begin position="45"/>
        <end position="78"/>
    </location>
</feature>
<evidence type="ECO:0000256" key="6">
    <source>
        <dbReference type="SAM" id="MobiDB-lite"/>
    </source>
</evidence>
<keyword evidence="4 7" id="KW-1133">Transmembrane helix</keyword>
<dbReference type="GO" id="GO:0005886">
    <property type="term" value="C:plasma membrane"/>
    <property type="evidence" value="ECO:0007669"/>
    <property type="project" value="UniProtKB-SubCell"/>
</dbReference>
<evidence type="ECO:0000313" key="10">
    <source>
        <dbReference type="Proteomes" id="UP000475532"/>
    </source>
</evidence>
<evidence type="ECO:0000256" key="7">
    <source>
        <dbReference type="SAM" id="Phobius"/>
    </source>
</evidence>
<evidence type="ECO:0000256" key="1">
    <source>
        <dbReference type="ARBA" id="ARBA00004651"/>
    </source>
</evidence>
<organism evidence="9 10">
    <name type="scientific">Actinomadura bangladeshensis</name>
    <dbReference type="NCBI Taxonomy" id="453573"/>
    <lineage>
        <taxon>Bacteria</taxon>
        <taxon>Bacillati</taxon>
        <taxon>Actinomycetota</taxon>
        <taxon>Actinomycetes</taxon>
        <taxon>Streptosporangiales</taxon>
        <taxon>Thermomonosporaceae</taxon>
        <taxon>Actinomadura</taxon>
    </lineage>
</organism>
<evidence type="ECO:0000256" key="4">
    <source>
        <dbReference type="ARBA" id="ARBA00022989"/>
    </source>
</evidence>
<dbReference type="EMBL" id="JAAGLI010000379">
    <property type="protein sequence ID" value="NEA23858.1"/>
    <property type="molecule type" value="Genomic_DNA"/>
</dbReference>
<reference evidence="9 10" key="1">
    <citation type="submission" date="2020-01" db="EMBL/GenBank/DDBJ databases">
        <title>Insect and environment-associated Actinomycetes.</title>
        <authorList>
            <person name="Currrie C."/>
            <person name="Chevrette M."/>
            <person name="Carlson C."/>
            <person name="Stubbendieck R."/>
            <person name="Wendt-Pienkowski E."/>
        </authorList>
    </citation>
    <scope>NUCLEOTIDE SEQUENCE [LARGE SCALE GENOMIC DNA]</scope>
    <source>
        <strain evidence="9 10">SID10258</strain>
    </source>
</reference>
<name>A0A6L9QFN8_9ACTN</name>
<dbReference type="PANTHER" id="PTHR33406:SF13">
    <property type="entry name" value="MEMBRANE PROTEIN YDFJ"/>
    <property type="match status" value="1"/>
</dbReference>
<keyword evidence="5 7" id="KW-0472">Membrane</keyword>
<accession>A0A6L9QFN8</accession>
<evidence type="ECO:0000259" key="8">
    <source>
        <dbReference type="Pfam" id="PF03176"/>
    </source>
</evidence>